<dbReference type="Pfam" id="PF03798">
    <property type="entry name" value="TRAM_LAG1_CLN8"/>
    <property type="match status" value="1"/>
</dbReference>
<feature type="domain" description="Homeobox" evidence="13">
    <location>
        <begin position="92"/>
        <end position="135"/>
    </location>
</feature>
<keyword evidence="4" id="KW-0808">Transferase</keyword>
<dbReference type="Proteomes" id="UP000748531">
    <property type="component" value="Unassembled WGS sequence"/>
</dbReference>
<feature type="DNA-binding region" description="Homeobox" evidence="10">
    <location>
        <begin position="94"/>
        <end position="136"/>
    </location>
</feature>
<dbReference type="InterPro" id="IPR006634">
    <property type="entry name" value="TLC-dom"/>
</dbReference>
<keyword evidence="7 12" id="KW-1133">Transmembrane helix</keyword>
<comment type="caution">
    <text evidence="15">The sequence shown here is derived from an EMBL/GenBank/DDBJ whole genome shotgun (WGS) entry which is preliminary data.</text>
</comment>
<dbReference type="AlphaFoldDB" id="A0A8J4WZV0"/>
<evidence type="ECO:0000256" key="9">
    <source>
        <dbReference type="ARBA" id="ARBA00023136"/>
    </source>
</evidence>
<dbReference type="PROSITE" id="PS50922">
    <property type="entry name" value="TLC"/>
    <property type="match status" value="1"/>
</dbReference>
<evidence type="ECO:0000256" key="6">
    <source>
        <dbReference type="ARBA" id="ARBA00022824"/>
    </source>
</evidence>
<dbReference type="PANTHER" id="PTHR12560:SF0">
    <property type="entry name" value="LD18904P"/>
    <property type="match status" value="1"/>
</dbReference>
<feature type="domain" description="TLC" evidence="14">
    <location>
        <begin position="138"/>
        <end position="337"/>
    </location>
</feature>
<dbReference type="PIRSF" id="PIRSF005225">
    <property type="entry name" value="LAG1_LAC1"/>
    <property type="match status" value="1"/>
</dbReference>
<dbReference type="PROSITE" id="PS50071">
    <property type="entry name" value="HOMEOBOX_2"/>
    <property type="match status" value="1"/>
</dbReference>
<evidence type="ECO:0000256" key="8">
    <source>
        <dbReference type="ARBA" id="ARBA00023098"/>
    </source>
</evidence>
<evidence type="ECO:0000313" key="15">
    <source>
        <dbReference type="EMBL" id="KAF5400972.1"/>
    </source>
</evidence>
<keyword evidence="10" id="KW-0539">Nucleus</keyword>
<dbReference type="OrthoDB" id="537032at2759"/>
<accession>A0A8J4WZV0</accession>
<sequence length="397" mass="47080">MTLEYDFSHIMDYANDIMWSEWFWLPANVSWKDVGEMGQNVHSLSNVKCCLLVAIFLSLLRILLTSFFFTPVGLYCGLKMPSRNKIPSIPLLESVFSISRRPSKQTIESSSEVLKMDVKAIEFWFHRKRNMKKKPVITKFSESGWKFCFYTTMFVYGLYSLHDKSYLYDVRQTLIGYPKFEFPPEIYWYYMIEMAYYISEIFWIFYSVRRSDFVVLLVHHMATVGLMSFSLVIYHHRIGSLVLLLHDIADCWMESAKMLKYLKRHQAAEWFFRIFVAVWIVTRLTYFPCWILYTIWELQPPAMYGAYAIIFFWLLLLQVMHIYWFYLILKIAVQIKTRGEEAKDCRSDSETSDEILTVDGKLSRSISLNGIVPQLNVDVDQVISQRKQQSSKEFRQA</sequence>
<feature type="transmembrane region" description="Helical" evidence="12">
    <location>
        <begin position="213"/>
        <end position="234"/>
    </location>
</feature>
<feature type="transmembrane region" description="Helical" evidence="12">
    <location>
        <begin position="187"/>
        <end position="206"/>
    </location>
</feature>
<evidence type="ECO:0000259" key="14">
    <source>
        <dbReference type="PROSITE" id="PS50922"/>
    </source>
</evidence>
<organism evidence="15 16">
    <name type="scientific">Paragonimus heterotremus</name>
    <dbReference type="NCBI Taxonomy" id="100268"/>
    <lineage>
        <taxon>Eukaryota</taxon>
        <taxon>Metazoa</taxon>
        <taxon>Spiralia</taxon>
        <taxon>Lophotrochozoa</taxon>
        <taxon>Platyhelminthes</taxon>
        <taxon>Trematoda</taxon>
        <taxon>Digenea</taxon>
        <taxon>Plagiorchiida</taxon>
        <taxon>Troglotremata</taxon>
        <taxon>Troglotrematidae</taxon>
        <taxon>Paragonimus</taxon>
    </lineage>
</organism>
<evidence type="ECO:0000256" key="5">
    <source>
        <dbReference type="ARBA" id="ARBA00022692"/>
    </source>
</evidence>
<feature type="transmembrane region" description="Helical" evidence="12">
    <location>
        <begin position="51"/>
        <end position="78"/>
    </location>
</feature>
<dbReference type="Gene3D" id="1.10.10.60">
    <property type="entry name" value="Homeodomain-like"/>
    <property type="match status" value="1"/>
</dbReference>
<comment type="pathway">
    <text evidence="2">Lipid metabolism; sphingolipid metabolism.</text>
</comment>
<feature type="transmembrane region" description="Helical" evidence="12">
    <location>
        <begin position="136"/>
        <end position="159"/>
    </location>
</feature>
<feature type="transmembrane region" description="Helical" evidence="12">
    <location>
        <begin position="305"/>
        <end position="329"/>
    </location>
</feature>
<dbReference type="GO" id="GO:0005634">
    <property type="term" value="C:nucleus"/>
    <property type="evidence" value="ECO:0007669"/>
    <property type="project" value="UniProtKB-SubCell"/>
</dbReference>
<dbReference type="CDD" id="cd00086">
    <property type="entry name" value="homeodomain"/>
    <property type="match status" value="1"/>
</dbReference>
<evidence type="ECO:0000256" key="3">
    <source>
        <dbReference type="ARBA" id="ARBA00004991"/>
    </source>
</evidence>
<evidence type="ECO:0000256" key="7">
    <source>
        <dbReference type="ARBA" id="ARBA00022989"/>
    </source>
</evidence>
<comment type="subcellular location">
    <subcellularLocation>
        <location evidence="1">Endoplasmic reticulum membrane</location>
        <topology evidence="1">Multi-pass membrane protein</topology>
    </subcellularLocation>
    <subcellularLocation>
        <location evidence="10">Nucleus</location>
    </subcellularLocation>
</comment>
<keyword evidence="9 11" id="KW-0472">Membrane</keyword>
<keyword evidence="10" id="KW-0371">Homeobox</keyword>
<dbReference type="EMBL" id="LUCH01002792">
    <property type="protein sequence ID" value="KAF5400972.1"/>
    <property type="molecule type" value="Genomic_DNA"/>
</dbReference>
<dbReference type="InterPro" id="IPR009057">
    <property type="entry name" value="Homeodomain-like_sf"/>
</dbReference>
<keyword evidence="5 11" id="KW-0812">Transmembrane</keyword>
<feature type="transmembrane region" description="Helical" evidence="12">
    <location>
        <begin position="271"/>
        <end position="293"/>
    </location>
</feature>
<dbReference type="InterPro" id="IPR016439">
    <property type="entry name" value="Lag1/Lac1-like"/>
</dbReference>
<dbReference type="SUPFAM" id="SSF46689">
    <property type="entry name" value="Homeodomain-like"/>
    <property type="match status" value="1"/>
</dbReference>
<gene>
    <name evidence="15" type="ORF">PHET_05944</name>
</gene>
<evidence type="ECO:0000256" key="4">
    <source>
        <dbReference type="ARBA" id="ARBA00022679"/>
    </source>
</evidence>
<evidence type="ECO:0000259" key="13">
    <source>
        <dbReference type="PROSITE" id="PS50071"/>
    </source>
</evidence>
<dbReference type="PANTHER" id="PTHR12560">
    <property type="entry name" value="LONGEVITY ASSURANCE FACTOR 1 LAG1"/>
    <property type="match status" value="1"/>
</dbReference>
<keyword evidence="10" id="KW-0238">DNA-binding</keyword>
<evidence type="ECO:0000256" key="12">
    <source>
        <dbReference type="SAM" id="Phobius"/>
    </source>
</evidence>
<dbReference type="GO" id="GO:0046513">
    <property type="term" value="P:ceramide biosynthetic process"/>
    <property type="evidence" value="ECO:0007669"/>
    <property type="project" value="InterPro"/>
</dbReference>
<dbReference type="UniPathway" id="UPA00222"/>
<dbReference type="GO" id="GO:0003677">
    <property type="term" value="F:DNA binding"/>
    <property type="evidence" value="ECO:0007669"/>
    <property type="project" value="UniProtKB-UniRule"/>
</dbReference>
<dbReference type="InterPro" id="IPR001356">
    <property type="entry name" value="HD"/>
</dbReference>
<dbReference type="GO" id="GO:0050291">
    <property type="term" value="F:sphingosine N-acyltransferase activity"/>
    <property type="evidence" value="ECO:0007669"/>
    <property type="project" value="InterPro"/>
</dbReference>
<reference evidence="15" key="1">
    <citation type="submission" date="2019-05" db="EMBL/GenBank/DDBJ databases">
        <title>Annotation for the trematode Paragonimus heterotremus.</title>
        <authorList>
            <person name="Choi Y.-J."/>
        </authorList>
    </citation>
    <scope>NUCLEOTIDE SEQUENCE</scope>
    <source>
        <strain evidence="15">LC</strain>
    </source>
</reference>
<keyword evidence="16" id="KW-1185">Reference proteome</keyword>
<proteinExistence type="predicted"/>
<protein>
    <submittedName>
        <fullName evidence="15">Ceramide synthase 6</fullName>
    </submittedName>
</protein>
<evidence type="ECO:0000256" key="2">
    <source>
        <dbReference type="ARBA" id="ARBA00004760"/>
    </source>
</evidence>
<keyword evidence="8" id="KW-0443">Lipid metabolism</keyword>
<name>A0A8J4WZV0_9TREM</name>
<evidence type="ECO:0000256" key="1">
    <source>
        <dbReference type="ARBA" id="ARBA00004477"/>
    </source>
</evidence>
<evidence type="ECO:0000256" key="10">
    <source>
        <dbReference type="PROSITE-ProRule" id="PRU00108"/>
    </source>
</evidence>
<evidence type="ECO:0000256" key="11">
    <source>
        <dbReference type="PROSITE-ProRule" id="PRU00205"/>
    </source>
</evidence>
<dbReference type="GO" id="GO:0005789">
    <property type="term" value="C:endoplasmic reticulum membrane"/>
    <property type="evidence" value="ECO:0007669"/>
    <property type="project" value="UniProtKB-SubCell"/>
</dbReference>
<keyword evidence="6" id="KW-0256">Endoplasmic reticulum</keyword>
<evidence type="ECO:0000313" key="16">
    <source>
        <dbReference type="Proteomes" id="UP000748531"/>
    </source>
</evidence>
<comment type="pathway">
    <text evidence="3">Sphingolipid metabolism.</text>
</comment>
<dbReference type="SMART" id="SM00724">
    <property type="entry name" value="TLC"/>
    <property type="match status" value="1"/>
</dbReference>